<dbReference type="AlphaFoldDB" id="A0A1H7KG60"/>
<proteinExistence type="predicted"/>
<gene>
    <name evidence="1" type="ORF">SAMN04488505_1011002</name>
</gene>
<dbReference type="InterPro" id="IPR019587">
    <property type="entry name" value="Polyketide_cyclase/dehydratase"/>
</dbReference>
<dbReference type="STRING" id="573321.SAMN04488505_1011002"/>
<keyword evidence="2" id="KW-1185">Reference proteome</keyword>
<sequence length="179" mass="19755">MKVIKVLLGIAGVALLAAVVVLFAAPTHLHMERTITIHAPQATVWQHIVLFKNFNQWNAWGKLDSAAQYTITGQDGTVGAVDSWQGEKVGEGRLEHLQLEPYKKVQQKLSFAGPSKSTADVFFHLKEDKGQTVVTWGVDSDFPRPLNVISLLLRGSLERDYDAGLAALKKQAEADTMQY</sequence>
<organism evidence="1 2">
    <name type="scientific">Chitinophaga rupis</name>
    <dbReference type="NCBI Taxonomy" id="573321"/>
    <lineage>
        <taxon>Bacteria</taxon>
        <taxon>Pseudomonadati</taxon>
        <taxon>Bacteroidota</taxon>
        <taxon>Chitinophagia</taxon>
        <taxon>Chitinophagales</taxon>
        <taxon>Chitinophagaceae</taxon>
        <taxon>Chitinophaga</taxon>
    </lineage>
</organism>
<evidence type="ECO:0000313" key="1">
    <source>
        <dbReference type="EMBL" id="SEK84955.1"/>
    </source>
</evidence>
<dbReference type="OrthoDB" id="9807923at2"/>
<dbReference type="SUPFAM" id="SSF55961">
    <property type="entry name" value="Bet v1-like"/>
    <property type="match status" value="1"/>
</dbReference>
<evidence type="ECO:0000313" key="2">
    <source>
        <dbReference type="Proteomes" id="UP000198984"/>
    </source>
</evidence>
<dbReference type="RefSeq" id="WP_089907042.1">
    <property type="nucleotide sequence ID" value="NZ_FOBB01000001.1"/>
</dbReference>
<reference evidence="1 2" key="1">
    <citation type="submission" date="2016-10" db="EMBL/GenBank/DDBJ databases">
        <authorList>
            <person name="de Groot N.N."/>
        </authorList>
    </citation>
    <scope>NUCLEOTIDE SEQUENCE [LARGE SCALE GENOMIC DNA]</scope>
    <source>
        <strain evidence="1 2">DSM 21039</strain>
    </source>
</reference>
<dbReference type="EMBL" id="FOBB01000001">
    <property type="protein sequence ID" value="SEK84955.1"/>
    <property type="molecule type" value="Genomic_DNA"/>
</dbReference>
<accession>A0A1H7KG60</accession>
<name>A0A1H7KG60_9BACT</name>
<dbReference type="Pfam" id="PF10604">
    <property type="entry name" value="Polyketide_cyc2"/>
    <property type="match status" value="1"/>
</dbReference>
<dbReference type="CDD" id="cd07818">
    <property type="entry name" value="SRPBCC_1"/>
    <property type="match status" value="1"/>
</dbReference>
<dbReference type="Proteomes" id="UP000198984">
    <property type="component" value="Unassembled WGS sequence"/>
</dbReference>
<dbReference type="InterPro" id="IPR023393">
    <property type="entry name" value="START-like_dom_sf"/>
</dbReference>
<dbReference type="Gene3D" id="3.30.530.20">
    <property type="match status" value="1"/>
</dbReference>
<protein>
    <submittedName>
        <fullName evidence="1">Polyketide cyclase / dehydrase and lipid transport</fullName>
    </submittedName>
</protein>